<sequence>MSPTTRSKAKGSGPRRSDRLRAKTAEVNSTTRPGARPTLSHVKKVAAKPKTERAAPKPKPKRVAPPSKSYPSASAQFAHNPDSVPQDATGNEPQQPTLLSIAPELRNMIYEYALVEPGSVQIRAGAREPGLLAVCRQIRSEARGIWLSMNTFKFTISDCDGRQISSFHQHASRLKKIKLYFRGNRKWDNIIMWAHLVYQHRGYHLKIRHPGFHTKVLRTEMWDMVHTATSMAHDLSYLPWPRVQKNLELIRIMAAYRDKSWLN</sequence>
<feature type="compositionally biased region" description="Low complexity" evidence="1">
    <location>
        <begin position="64"/>
        <end position="75"/>
    </location>
</feature>
<dbReference type="EMBL" id="BOLY01000003">
    <property type="protein sequence ID" value="GIZ42649.1"/>
    <property type="molecule type" value="Genomic_DNA"/>
</dbReference>
<gene>
    <name evidence="2" type="ORF">CKM354_000590800</name>
</gene>
<dbReference type="InterPro" id="IPR038883">
    <property type="entry name" value="AN11006-like"/>
</dbReference>
<dbReference type="PANTHER" id="PTHR42085">
    <property type="entry name" value="F-BOX DOMAIN-CONTAINING PROTEIN"/>
    <property type="match status" value="1"/>
</dbReference>
<reference evidence="2 3" key="1">
    <citation type="submission" date="2021-01" db="EMBL/GenBank/DDBJ databases">
        <title>Cercospora kikuchii MAFF 305040 whole genome shotgun sequence.</title>
        <authorList>
            <person name="Kashiwa T."/>
            <person name="Suzuki T."/>
        </authorList>
    </citation>
    <scope>NUCLEOTIDE SEQUENCE [LARGE SCALE GENOMIC DNA]</scope>
    <source>
        <strain evidence="2 3">MAFF 305040</strain>
    </source>
</reference>
<comment type="caution">
    <text evidence="2">The sequence shown here is derived from an EMBL/GenBank/DDBJ whole genome shotgun (WGS) entry which is preliminary data.</text>
</comment>
<accession>A0A9P3CGV4</accession>
<protein>
    <submittedName>
        <fullName evidence="2">Uncharacterized protein</fullName>
    </submittedName>
</protein>
<dbReference type="OrthoDB" id="3643493at2759"/>
<dbReference type="PANTHER" id="PTHR42085:SF2">
    <property type="entry name" value="F-BOX DOMAIN-CONTAINING PROTEIN"/>
    <property type="match status" value="1"/>
</dbReference>
<organism evidence="2 3">
    <name type="scientific">Cercospora kikuchii</name>
    <dbReference type="NCBI Taxonomy" id="84275"/>
    <lineage>
        <taxon>Eukaryota</taxon>
        <taxon>Fungi</taxon>
        <taxon>Dikarya</taxon>
        <taxon>Ascomycota</taxon>
        <taxon>Pezizomycotina</taxon>
        <taxon>Dothideomycetes</taxon>
        <taxon>Dothideomycetidae</taxon>
        <taxon>Mycosphaerellales</taxon>
        <taxon>Mycosphaerellaceae</taxon>
        <taxon>Cercospora</taxon>
    </lineage>
</organism>
<dbReference type="Proteomes" id="UP000825890">
    <property type="component" value="Unassembled WGS sequence"/>
</dbReference>
<keyword evidence="3" id="KW-1185">Reference proteome</keyword>
<name>A0A9P3CGV4_9PEZI</name>
<evidence type="ECO:0000256" key="1">
    <source>
        <dbReference type="SAM" id="MobiDB-lite"/>
    </source>
</evidence>
<evidence type="ECO:0000313" key="3">
    <source>
        <dbReference type="Proteomes" id="UP000825890"/>
    </source>
</evidence>
<dbReference type="RefSeq" id="XP_044657136.1">
    <property type="nucleotide sequence ID" value="XM_044801201.1"/>
</dbReference>
<dbReference type="GeneID" id="68291483"/>
<feature type="compositionally biased region" description="Basic and acidic residues" evidence="1">
    <location>
        <begin position="15"/>
        <end position="24"/>
    </location>
</feature>
<evidence type="ECO:0000313" key="2">
    <source>
        <dbReference type="EMBL" id="GIZ42649.1"/>
    </source>
</evidence>
<feature type="region of interest" description="Disordered" evidence="1">
    <location>
        <begin position="1"/>
        <end position="95"/>
    </location>
</feature>
<proteinExistence type="predicted"/>
<dbReference type="AlphaFoldDB" id="A0A9P3CGV4"/>
<feature type="compositionally biased region" description="Polar residues" evidence="1">
    <location>
        <begin position="86"/>
        <end position="95"/>
    </location>
</feature>